<evidence type="ECO:0000313" key="3">
    <source>
        <dbReference type="Proteomes" id="UP001562425"/>
    </source>
</evidence>
<sequence length="98" mass="10579">MIIIFALTRAILNLLKLLAEIGIRTSDGHLIITGGCTSGTLTQLAAVHHSRCHRRTVCIEQDSTGLILGVSAQTTKNPILILGLKTSPSHYLHLQLSQ</sequence>
<feature type="chain" id="PRO_5044766214" evidence="1">
    <location>
        <begin position="20"/>
        <end position="98"/>
    </location>
</feature>
<proteinExistence type="predicted"/>
<gene>
    <name evidence="2" type="ORF">pipiens_002013</name>
</gene>
<feature type="signal peptide" evidence="1">
    <location>
        <begin position="1"/>
        <end position="19"/>
    </location>
</feature>
<name>A0ABD1DNZ6_CULPP</name>
<reference evidence="2 3" key="1">
    <citation type="submission" date="2024-05" db="EMBL/GenBank/DDBJ databases">
        <title>Culex pipiens pipiens assembly and annotation.</title>
        <authorList>
            <person name="Alout H."/>
            <person name="Durand T."/>
        </authorList>
    </citation>
    <scope>NUCLEOTIDE SEQUENCE [LARGE SCALE GENOMIC DNA]</scope>
    <source>
        <strain evidence="2">HA-2024</strain>
        <tissue evidence="2">Whole body</tissue>
    </source>
</reference>
<evidence type="ECO:0000313" key="2">
    <source>
        <dbReference type="EMBL" id="KAL1400925.1"/>
    </source>
</evidence>
<evidence type="ECO:0000256" key="1">
    <source>
        <dbReference type="SAM" id="SignalP"/>
    </source>
</evidence>
<keyword evidence="1" id="KW-0732">Signal</keyword>
<dbReference type="EMBL" id="JBEHCU010005099">
    <property type="protein sequence ID" value="KAL1400925.1"/>
    <property type="molecule type" value="Genomic_DNA"/>
</dbReference>
<comment type="caution">
    <text evidence="2">The sequence shown here is derived from an EMBL/GenBank/DDBJ whole genome shotgun (WGS) entry which is preliminary data.</text>
</comment>
<accession>A0ABD1DNZ6</accession>
<dbReference type="AlphaFoldDB" id="A0ABD1DNZ6"/>
<keyword evidence="3" id="KW-1185">Reference proteome</keyword>
<protein>
    <submittedName>
        <fullName evidence="2">Uncharacterized protein</fullName>
    </submittedName>
</protein>
<organism evidence="2 3">
    <name type="scientific">Culex pipiens pipiens</name>
    <name type="common">Northern house mosquito</name>
    <dbReference type="NCBI Taxonomy" id="38569"/>
    <lineage>
        <taxon>Eukaryota</taxon>
        <taxon>Metazoa</taxon>
        <taxon>Ecdysozoa</taxon>
        <taxon>Arthropoda</taxon>
        <taxon>Hexapoda</taxon>
        <taxon>Insecta</taxon>
        <taxon>Pterygota</taxon>
        <taxon>Neoptera</taxon>
        <taxon>Endopterygota</taxon>
        <taxon>Diptera</taxon>
        <taxon>Nematocera</taxon>
        <taxon>Culicoidea</taxon>
        <taxon>Culicidae</taxon>
        <taxon>Culicinae</taxon>
        <taxon>Culicini</taxon>
        <taxon>Culex</taxon>
        <taxon>Culex</taxon>
    </lineage>
</organism>
<dbReference type="Proteomes" id="UP001562425">
    <property type="component" value="Unassembled WGS sequence"/>
</dbReference>